<dbReference type="SUPFAM" id="SSF46785">
    <property type="entry name" value="Winged helix' DNA-binding domain"/>
    <property type="match status" value="1"/>
</dbReference>
<dbReference type="GO" id="GO:0003700">
    <property type="term" value="F:DNA-binding transcription factor activity"/>
    <property type="evidence" value="ECO:0007669"/>
    <property type="project" value="InterPro"/>
</dbReference>
<keyword evidence="2" id="KW-0805">Transcription regulation</keyword>
<dbReference type="InterPro" id="IPR000847">
    <property type="entry name" value="LysR_HTH_N"/>
</dbReference>
<dbReference type="Pfam" id="PF03466">
    <property type="entry name" value="LysR_substrate"/>
    <property type="match status" value="1"/>
</dbReference>
<evidence type="ECO:0000313" key="5">
    <source>
        <dbReference type="EMBL" id="SPK75891.1"/>
    </source>
</evidence>
<dbReference type="GO" id="GO:0032993">
    <property type="term" value="C:protein-DNA complex"/>
    <property type="evidence" value="ECO:0007669"/>
    <property type="project" value="TreeGrafter"/>
</dbReference>
<keyword evidence="5" id="KW-0614">Plasmid</keyword>
<dbReference type="PRINTS" id="PR00039">
    <property type="entry name" value="HTHLYSR"/>
</dbReference>
<sequence length="340" mass="35753">MPRIASDSPPLPSAWPDLADVGTSTLARVLYTRLATHGRLRQLQLLVAVSDCGSIARAAGEIPMSQSAATQALAELERIFGTQLFERHARGIRPTPAGRALTDAARGVMTRLQQAAESLAAIRQGASAALRIGAIPAASGALVAPLLGAFYDAHPDVHLELQEDSGSSLLPQLAGGNLDAVFCRTPQRLPASLVFEPLLDDDVVILAAPSHPMAGRRNLPLEALAGARWVLPAASIQLREVFESLVLGALPEAKWFPVSTLSLPALEGLLQQPGAVTLIPRSVSAGMLAGARVCRLDVAMSVPLSPLGVAHSAHDAPGLLRDFLALLRERLERKTTTGGR</sequence>
<accession>A0A375HFR1</accession>
<evidence type="ECO:0000256" key="4">
    <source>
        <dbReference type="ARBA" id="ARBA00023163"/>
    </source>
</evidence>
<dbReference type="RefSeq" id="WP_115665538.1">
    <property type="nucleotide sequence ID" value="NZ_JAYMSA010000003.1"/>
</dbReference>
<keyword evidence="4" id="KW-0804">Transcription</keyword>
<reference evidence="5 6" key="1">
    <citation type="submission" date="2018-01" db="EMBL/GenBank/DDBJ databases">
        <authorList>
            <person name="Gaut B.S."/>
            <person name="Morton B.R."/>
            <person name="Clegg M.T."/>
            <person name="Duvall M.R."/>
        </authorList>
    </citation>
    <scope>NUCLEOTIDE SEQUENCE [LARGE SCALE GENOMIC DNA]</scope>
    <source>
        <strain evidence="5">Cupriavidus taiwanensis LMG 19425</strain>
        <plasmid evidence="6">Plasmid ii</plasmid>
    </source>
</reference>
<dbReference type="PANTHER" id="PTHR30346:SF9">
    <property type="entry name" value="LYSR FAMILY TRANSCRIPTIONAL REGULATOR"/>
    <property type="match status" value="1"/>
</dbReference>
<evidence type="ECO:0000256" key="3">
    <source>
        <dbReference type="ARBA" id="ARBA00023125"/>
    </source>
</evidence>
<dbReference type="AlphaFoldDB" id="A0A375HFR1"/>
<dbReference type="Pfam" id="PF00126">
    <property type="entry name" value="HTH_1"/>
    <property type="match status" value="1"/>
</dbReference>
<dbReference type="SUPFAM" id="SSF53850">
    <property type="entry name" value="Periplasmic binding protein-like II"/>
    <property type="match status" value="1"/>
</dbReference>
<evidence type="ECO:0000256" key="2">
    <source>
        <dbReference type="ARBA" id="ARBA00023015"/>
    </source>
</evidence>
<dbReference type="EMBL" id="LT991977">
    <property type="protein sequence ID" value="SPK75891.1"/>
    <property type="molecule type" value="Genomic_DNA"/>
</dbReference>
<comment type="similarity">
    <text evidence="1">Belongs to the LysR transcriptional regulatory family.</text>
</comment>
<keyword evidence="3" id="KW-0238">DNA-binding</keyword>
<dbReference type="PROSITE" id="PS50931">
    <property type="entry name" value="HTH_LYSR"/>
    <property type="match status" value="1"/>
</dbReference>
<dbReference type="Proteomes" id="UP000255505">
    <property type="component" value="Plasmid II"/>
</dbReference>
<dbReference type="PANTHER" id="PTHR30346">
    <property type="entry name" value="TRANSCRIPTIONAL DUAL REGULATOR HCAR-RELATED"/>
    <property type="match status" value="1"/>
</dbReference>
<dbReference type="InterPro" id="IPR005119">
    <property type="entry name" value="LysR_subst-bd"/>
</dbReference>
<evidence type="ECO:0000313" key="6">
    <source>
        <dbReference type="Proteomes" id="UP000255505"/>
    </source>
</evidence>
<dbReference type="InterPro" id="IPR036390">
    <property type="entry name" value="WH_DNA-bd_sf"/>
</dbReference>
<dbReference type="Gene3D" id="1.10.10.10">
    <property type="entry name" value="Winged helix-like DNA-binding domain superfamily/Winged helix DNA-binding domain"/>
    <property type="match status" value="1"/>
</dbReference>
<dbReference type="FunFam" id="1.10.10.10:FF:000001">
    <property type="entry name" value="LysR family transcriptional regulator"/>
    <property type="match status" value="1"/>
</dbReference>
<organism evidence="5 6">
    <name type="scientific">Cupriavidus taiwanensis</name>
    <dbReference type="NCBI Taxonomy" id="164546"/>
    <lineage>
        <taxon>Bacteria</taxon>
        <taxon>Pseudomonadati</taxon>
        <taxon>Pseudomonadota</taxon>
        <taxon>Betaproteobacteria</taxon>
        <taxon>Burkholderiales</taxon>
        <taxon>Burkholderiaceae</taxon>
        <taxon>Cupriavidus</taxon>
    </lineage>
</organism>
<dbReference type="InterPro" id="IPR036388">
    <property type="entry name" value="WH-like_DNA-bd_sf"/>
</dbReference>
<proteinExistence type="inferred from homology"/>
<evidence type="ECO:0000256" key="1">
    <source>
        <dbReference type="ARBA" id="ARBA00009437"/>
    </source>
</evidence>
<gene>
    <name evidence="5" type="ORF">CT19425_MP70051</name>
</gene>
<dbReference type="Gene3D" id="3.40.190.10">
    <property type="entry name" value="Periplasmic binding protein-like II"/>
    <property type="match status" value="2"/>
</dbReference>
<protein>
    <submittedName>
        <fullName evidence="5">Transcriptional regulator, LysR-family</fullName>
    </submittedName>
</protein>
<dbReference type="GO" id="GO:0003677">
    <property type="term" value="F:DNA binding"/>
    <property type="evidence" value="ECO:0007669"/>
    <property type="project" value="UniProtKB-KW"/>
</dbReference>
<geneLocation type="plasmid" evidence="5">
    <name>II</name>
</geneLocation>
<name>A0A375HFR1_9BURK</name>